<dbReference type="GO" id="GO:0006508">
    <property type="term" value="P:proteolysis"/>
    <property type="evidence" value="ECO:0007669"/>
    <property type="project" value="UniProtKB-KW"/>
</dbReference>
<dbReference type="AlphaFoldDB" id="A0A4R1HC70"/>
<proteinExistence type="inferred from homology"/>
<evidence type="ECO:0000313" key="8">
    <source>
        <dbReference type="Proteomes" id="UP000295707"/>
    </source>
</evidence>
<dbReference type="PROSITE" id="PS51935">
    <property type="entry name" value="NLPC_P60"/>
    <property type="match status" value="1"/>
</dbReference>
<dbReference type="Gene3D" id="3.90.1720.10">
    <property type="entry name" value="endopeptidase domain like (from Nostoc punctiforme)"/>
    <property type="match status" value="1"/>
</dbReference>
<feature type="domain" description="NlpC/P60" evidence="6">
    <location>
        <begin position="51"/>
        <end position="173"/>
    </location>
</feature>
<dbReference type="InterPro" id="IPR038765">
    <property type="entry name" value="Papain-like_cys_pep_sf"/>
</dbReference>
<evidence type="ECO:0000259" key="6">
    <source>
        <dbReference type="PROSITE" id="PS51935"/>
    </source>
</evidence>
<protein>
    <submittedName>
        <fullName evidence="7">NlpC/P60 family protein</fullName>
    </submittedName>
</protein>
<evidence type="ECO:0000256" key="3">
    <source>
        <dbReference type="ARBA" id="ARBA00022801"/>
    </source>
</evidence>
<organism evidence="7 8">
    <name type="scientific">Thiogranum longum</name>
    <dbReference type="NCBI Taxonomy" id="1537524"/>
    <lineage>
        <taxon>Bacteria</taxon>
        <taxon>Pseudomonadati</taxon>
        <taxon>Pseudomonadota</taxon>
        <taxon>Gammaproteobacteria</taxon>
        <taxon>Chromatiales</taxon>
        <taxon>Ectothiorhodospiraceae</taxon>
        <taxon>Thiogranum</taxon>
    </lineage>
</organism>
<dbReference type="GO" id="GO:0008234">
    <property type="term" value="F:cysteine-type peptidase activity"/>
    <property type="evidence" value="ECO:0007669"/>
    <property type="project" value="UniProtKB-KW"/>
</dbReference>
<keyword evidence="4" id="KW-0788">Thiol protease</keyword>
<evidence type="ECO:0000256" key="1">
    <source>
        <dbReference type="ARBA" id="ARBA00007074"/>
    </source>
</evidence>
<evidence type="ECO:0000256" key="5">
    <source>
        <dbReference type="SAM" id="MobiDB-lite"/>
    </source>
</evidence>
<dbReference type="PANTHER" id="PTHR47053">
    <property type="entry name" value="MUREIN DD-ENDOPEPTIDASE MEPH-RELATED"/>
    <property type="match status" value="1"/>
</dbReference>
<keyword evidence="3" id="KW-0378">Hydrolase</keyword>
<sequence>MVLASQSENALPGLVLLLVLAGLAGCASTSRVTGHPGAETKAAPPVSVKPHRPSHEALTAAANMVGTPYRYGGASPRGFDCSGLVYYAYSKAGLQAPRSTKEQYRQIKRIPISQLQPGDLIFFNISGNKVSHVGIYAGGNRFVHAPSSGKFVSYASLRNPYWSKRIVGAGRLPVINRKN</sequence>
<comment type="caution">
    <text evidence="7">The sequence shown here is derived from an EMBL/GenBank/DDBJ whole genome shotgun (WGS) entry which is preliminary data.</text>
</comment>
<keyword evidence="2" id="KW-0645">Protease</keyword>
<accession>A0A4R1HC70</accession>
<keyword evidence="8" id="KW-1185">Reference proteome</keyword>
<dbReference type="PANTHER" id="PTHR47053:SF1">
    <property type="entry name" value="MUREIN DD-ENDOPEPTIDASE MEPH-RELATED"/>
    <property type="match status" value="1"/>
</dbReference>
<dbReference type="InterPro" id="IPR000064">
    <property type="entry name" value="NLP_P60_dom"/>
</dbReference>
<gene>
    <name evidence="7" type="ORF">DFR30_2321</name>
</gene>
<name>A0A4R1HC70_9GAMM</name>
<dbReference type="Pfam" id="PF00877">
    <property type="entry name" value="NLPC_P60"/>
    <property type="match status" value="1"/>
</dbReference>
<evidence type="ECO:0000256" key="2">
    <source>
        <dbReference type="ARBA" id="ARBA00022670"/>
    </source>
</evidence>
<dbReference type="RefSeq" id="WP_132973339.1">
    <property type="nucleotide sequence ID" value="NZ_SMFX01000001.1"/>
</dbReference>
<comment type="similarity">
    <text evidence="1">Belongs to the peptidase C40 family.</text>
</comment>
<dbReference type="Proteomes" id="UP000295707">
    <property type="component" value="Unassembled WGS sequence"/>
</dbReference>
<dbReference type="SUPFAM" id="SSF54001">
    <property type="entry name" value="Cysteine proteinases"/>
    <property type="match status" value="1"/>
</dbReference>
<dbReference type="InterPro" id="IPR051202">
    <property type="entry name" value="Peptidase_C40"/>
</dbReference>
<evidence type="ECO:0000256" key="4">
    <source>
        <dbReference type="ARBA" id="ARBA00022807"/>
    </source>
</evidence>
<evidence type="ECO:0000313" key="7">
    <source>
        <dbReference type="EMBL" id="TCK19028.1"/>
    </source>
</evidence>
<dbReference type="EMBL" id="SMFX01000001">
    <property type="protein sequence ID" value="TCK19028.1"/>
    <property type="molecule type" value="Genomic_DNA"/>
</dbReference>
<reference evidence="7 8" key="1">
    <citation type="submission" date="2019-03" db="EMBL/GenBank/DDBJ databases">
        <title>Genomic Encyclopedia of Type Strains, Phase IV (KMG-IV): sequencing the most valuable type-strain genomes for metagenomic binning, comparative biology and taxonomic classification.</title>
        <authorList>
            <person name="Goeker M."/>
        </authorList>
    </citation>
    <scope>NUCLEOTIDE SEQUENCE [LARGE SCALE GENOMIC DNA]</scope>
    <source>
        <strain evidence="7 8">DSM 19610</strain>
    </source>
</reference>
<feature type="region of interest" description="Disordered" evidence="5">
    <location>
        <begin position="31"/>
        <end position="52"/>
    </location>
</feature>
<dbReference type="OrthoDB" id="9807055at2"/>